<accession>A0A2D3W2N7</accession>
<reference evidence="1 2" key="1">
    <citation type="journal article" date="2017" name="Front. Microbiol.">
        <title>Comparative Genomic Analysis of the Class Epsilonproteobacteria and Proposed Reclassification to Epsilonbacteraeota (phyl. nov.).</title>
        <authorList>
            <person name="Waite D.W."/>
            <person name="Vanwonterghem I."/>
            <person name="Rinke C."/>
            <person name="Parks D.H."/>
            <person name="Zhang Y."/>
            <person name="Takai K."/>
            <person name="Sievert S.M."/>
            <person name="Simon J."/>
            <person name="Campbell B.J."/>
            <person name="Hanson T.E."/>
            <person name="Woyke T."/>
            <person name="Klotz M.G."/>
            <person name="Hugenholtz P."/>
        </authorList>
    </citation>
    <scope>NUCLEOTIDE SEQUENCE [LARGE SCALE GENOMIC DNA]</scope>
    <source>
        <strain evidence="1">UBA11420</strain>
    </source>
</reference>
<protein>
    <submittedName>
        <fullName evidence="1">DUF523 domain-containing protein</fullName>
    </submittedName>
</protein>
<organism evidence="1 2">
    <name type="scientific">Sulfurospirillum cavolei</name>
    <dbReference type="NCBI Taxonomy" id="366522"/>
    <lineage>
        <taxon>Bacteria</taxon>
        <taxon>Pseudomonadati</taxon>
        <taxon>Campylobacterota</taxon>
        <taxon>Epsilonproteobacteria</taxon>
        <taxon>Campylobacterales</taxon>
        <taxon>Sulfurospirillaceae</taxon>
        <taxon>Sulfurospirillum</taxon>
    </lineage>
</organism>
<comment type="caution">
    <text evidence="1">The sequence shown here is derived from an EMBL/GenBank/DDBJ whole genome shotgun (WGS) entry which is preliminary data.</text>
</comment>
<dbReference type="STRING" id="366522.GCA_001548055_00501"/>
<gene>
    <name evidence="1" type="ORF">CFH80_09030</name>
</gene>
<dbReference type="Pfam" id="PF04463">
    <property type="entry name" value="2-thiour_desulf"/>
    <property type="match status" value="1"/>
</dbReference>
<dbReference type="PANTHER" id="PTHR30087:SF1">
    <property type="entry name" value="HYPOTHETICAL CYTOSOLIC PROTEIN"/>
    <property type="match status" value="1"/>
</dbReference>
<dbReference type="AlphaFoldDB" id="A0A2D3W2N7"/>
<sequence>MSRRKILISACLLGENVKYDGGNNALHVTILERWKDEGVLVPLCPEVLGGLSVPRPACEVLQGTNRVVNRIGEDVSEAFSKGAKESLRIAKLEGVCMAILKARSPSCGKDIIYDGTFTSTRVNDSGITCKLLQESGIVVFSEEELCLAEAFWHAKGNDPL</sequence>
<dbReference type="Proteomes" id="UP000231638">
    <property type="component" value="Unassembled WGS sequence"/>
</dbReference>
<proteinExistence type="predicted"/>
<evidence type="ECO:0000313" key="2">
    <source>
        <dbReference type="Proteomes" id="UP000231638"/>
    </source>
</evidence>
<dbReference type="EMBL" id="DLUG01000233">
    <property type="protein sequence ID" value="DAB35651.1"/>
    <property type="molecule type" value="Genomic_DNA"/>
</dbReference>
<name>A0A2D3W2N7_9BACT</name>
<dbReference type="PANTHER" id="PTHR30087">
    <property type="entry name" value="INNER MEMBRANE PROTEIN"/>
    <property type="match status" value="1"/>
</dbReference>
<evidence type="ECO:0000313" key="1">
    <source>
        <dbReference type="EMBL" id="DAB35651.1"/>
    </source>
</evidence>
<dbReference type="InterPro" id="IPR007553">
    <property type="entry name" value="2-thiour_desulf"/>
</dbReference>